<keyword evidence="1" id="KW-0808">Transferase</keyword>
<evidence type="ECO:0000256" key="1">
    <source>
        <dbReference type="ARBA" id="ARBA00022679"/>
    </source>
</evidence>
<dbReference type="GO" id="GO:0016746">
    <property type="term" value="F:acyltransferase activity"/>
    <property type="evidence" value="ECO:0007669"/>
    <property type="project" value="UniProtKB-KW"/>
</dbReference>
<feature type="domain" description="Beta-ketoacyl-[acyl-carrier-protein] synthase III C-terminal" evidence="3">
    <location>
        <begin position="225"/>
        <end position="310"/>
    </location>
</feature>
<protein>
    <submittedName>
        <fullName evidence="5">3-oxoacyl-ACP synthase</fullName>
    </submittedName>
</protein>
<name>A0A1V2VT94_9BURK</name>
<accession>A0A1V2VT94</accession>
<proteinExistence type="predicted"/>
<sequence>MRTSPFSLSAVAHSLPTQTVHVNQWVERCGLSDASADALRDHGVGQFHDAEGESPANLAVRAITTLLRETATPRSTVDALIHTHTIQTSALAPPASTAHYIQRYCGLNRALTFSVTQQQCVSPMAAIRVLLALAARYPTIERAIVVCADVIGSGCDRLRAIGDLALHSDGACALLLERGAEHNVIASLHLYTDARFFRGTDDTLQPIPDDRYYWSAFTTMRAAIRQANIAPDDIAHVLPHHVNLPGWARLMGMLTIPEARLFTANFGTVGHAFGADPFINFETCRNQQAGEWSLLFSSGLAGCFGALVIRH</sequence>
<dbReference type="Proteomes" id="UP000188543">
    <property type="component" value="Unassembled WGS sequence"/>
</dbReference>
<dbReference type="GO" id="GO:0044550">
    <property type="term" value="P:secondary metabolite biosynthetic process"/>
    <property type="evidence" value="ECO:0007669"/>
    <property type="project" value="TreeGrafter"/>
</dbReference>
<organism evidence="5 6">
    <name type="scientific">Burkholderia cenocepacia</name>
    <dbReference type="NCBI Taxonomy" id="95486"/>
    <lineage>
        <taxon>Bacteria</taxon>
        <taxon>Pseudomonadati</taxon>
        <taxon>Pseudomonadota</taxon>
        <taxon>Betaproteobacteria</taxon>
        <taxon>Burkholderiales</taxon>
        <taxon>Burkholderiaceae</taxon>
        <taxon>Burkholderia</taxon>
        <taxon>Burkholderia cepacia complex</taxon>
    </lineage>
</organism>
<comment type="caution">
    <text evidence="5">The sequence shown here is derived from an EMBL/GenBank/DDBJ whole genome shotgun (WGS) entry which is preliminary data.</text>
</comment>
<dbReference type="InterPro" id="IPR016039">
    <property type="entry name" value="Thiolase-like"/>
</dbReference>
<evidence type="ECO:0000256" key="2">
    <source>
        <dbReference type="ARBA" id="ARBA00023315"/>
    </source>
</evidence>
<evidence type="ECO:0000259" key="3">
    <source>
        <dbReference type="Pfam" id="PF08541"/>
    </source>
</evidence>
<dbReference type="PANTHER" id="PTHR34069">
    <property type="entry name" value="3-OXOACYL-[ACYL-CARRIER-PROTEIN] SYNTHASE 3"/>
    <property type="match status" value="1"/>
</dbReference>
<dbReference type="PANTHER" id="PTHR34069:SF2">
    <property type="entry name" value="BETA-KETOACYL-[ACYL-CARRIER-PROTEIN] SYNTHASE III"/>
    <property type="match status" value="1"/>
</dbReference>
<evidence type="ECO:0000313" key="4">
    <source>
        <dbReference type="EMBL" id="ONU74655.1"/>
    </source>
</evidence>
<dbReference type="Pfam" id="PF08541">
    <property type="entry name" value="ACP_syn_III_C"/>
    <property type="match status" value="1"/>
</dbReference>
<dbReference type="InterPro" id="IPR013747">
    <property type="entry name" value="ACP_syn_III_C"/>
</dbReference>
<dbReference type="SUPFAM" id="SSF53901">
    <property type="entry name" value="Thiolase-like"/>
    <property type="match status" value="1"/>
</dbReference>
<dbReference type="EMBL" id="MUTJ01000104">
    <property type="protein sequence ID" value="ONU75448.1"/>
    <property type="molecule type" value="Genomic_DNA"/>
</dbReference>
<dbReference type="RefSeq" id="WP_077020671.1">
    <property type="nucleotide sequence ID" value="NZ_CADETK010000008.1"/>
</dbReference>
<dbReference type="EMBL" id="MUTJ01000106">
    <property type="protein sequence ID" value="ONU74655.1"/>
    <property type="molecule type" value="Genomic_DNA"/>
</dbReference>
<dbReference type="AlphaFoldDB" id="A0A1V2VT94"/>
<evidence type="ECO:0000313" key="5">
    <source>
        <dbReference type="EMBL" id="ONU75448.1"/>
    </source>
</evidence>
<keyword evidence="2" id="KW-0012">Acyltransferase</keyword>
<reference evidence="5 6" key="1">
    <citation type="submission" date="2016-08" db="EMBL/GenBank/DDBJ databases">
        <authorList>
            <person name="Seilhamer J.J."/>
        </authorList>
    </citation>
    <scope>NUCLEOTIDE SEQUENCE [LARGE SCALE GENOMIC DNA]</scope>
    <source>
        <strain evidence="5 6">VC14762</strain>
    </source>
</reference>
<gene>
    <name evidence="5" type="ORF">A8E72_35795</name>
    <name evidence="4" type="ORF">A8E72_36370</name>
</gene>
<dbReference type="Gene3D" id="3.40.47.10">
    <property type="match status" value="2"/>
</dbReference>
<evidence type="ECO:0000313" key="6">
    <source>
        <dbReference type="Proteomes" id="UP000188543"/>
    </source>
</evidence>
<dbReference type="OrthoDB" id="2636646at2"/>